<comment type="caution">
    <text evidence="3">The sequence shown here is derived from an EMBL/GenBank/DDBJ whole genome shotgun (WGS) entry which is preliminary data.</text>
</comment>
<feature type="region of interest" description="Disordered" evidence="1">
    <location>
        <begin position="59"/>
        <end position="97"/>
    </location>
</feature>
<organism evidence="3 4">
    <name type="scientific">Podospora fimiseda</name>
    <dbReference type="NCBI Taxonomy" id="252190"/>
    <lineage>
        <taxon>Eukaryota</taxon>
        <taxon>Fungi</taxon>
        <taxon>Dikarya</taxon>
        <taxon>Ascomycota</taxon>
        <taxon>Pezizomycotina</taxon>
        <taxon>Sordariomycetes</taxon>
        <taxon>Sordariomycetidae</taxon>
        <taxon>Sordariales</taxon>
        <taxon>Podosporaceae</taxon>
        <taxon>Podospora</taxon>
    </lineage>
</organism>
<evidence type="ECO:0000313" key="4">
    <source>
        <dbReference type="Proteomes" id="UP001301958"/>
    </source>
</evidence>
<sequence>MLVSRASKPSTVRWELLLLLAVASMLCMTYLGLHDGLSADDAALQALAAEEKHYMMTPETPKEPVTESIIDDVSPPDIQPITTTPSPTPTPTPTPSETPKLLTAVLIETSLSPQLVPILMHFSAVLGPHWNLTLYTSAESWTEHPKSAPFLRLLASGQLSVRYLPDDVHFTNSASVSKFLAEPWLWEDLADSHRILMFQLDSIICANSDFSVDDFLKWDFIGAPIASRYGQGYNGGLSLRNPRLFLEIIKETGGMQGKVEFEDQWFFKQAKKLDAERGVMLPNADEAKKFSVETIYYERPFGYHQPMRWQKDNMTDIESWCPEVRMLIGRRAT</sequence>
<reference evidence="3" key="2">
    <citation type="submission" date="2023-05" db="EMBL/GenBank/DDBJ databases">
        <authorList>
            <consortium name="Lawrence Berkeley National Laboratory"/>
            <person name="Steindorff A."/>
            <person name="Hensen N."/>
            <person name="Bonometti L."/>
            <person name="Westerberg I."/>
            <person name="Brannstrom I.O."/>
            <person name="Guillou S."/>
            <person name="Cros-Aarteil S."/>
            <person name="Calhoun S."/>
            <person name="Haridas S."/>
            <person name="Kuo A."/>
            <person name="Mondo S."/>
            <person name="Pangilinan J."/>
            <person name="Riley R."/>
            <person name="Labutti K."/>
            <person name="Andreopoulos B."/>
            <person name="Lipzen A."/>
            <person name="Chen C."/>
            <person name="Yanf M."/>
            <person name="Daum C."/>
            <person name="Ng V."/>
            <person name="Clum A."/>
            <person name="Ohm R."/>
            <person name="Martin F."/>
            <person name="Silar P."/>
            <person name="Natvig D."/>
            <person name="Lalanne C."/>
            <person name="Gautier V."/>
            <person name="Ament-Velasquez S.L."/>
            <person name="Kruys A."/>
            <person name="Hutchinson M.I."/>
            <person name="Powell A.J."/>
            <person name="Barry K."/>
            <person name="Miller A.N."/>
            <person name="Grigoriev I.V."/>
            <person name="Debuchy R."/>
            <person name="Gladieux P."/>
            <person name="Thoren M.H."/>
            <person name="Johannesson H."/>
        </authorList>
    </citation>
    <scope>NUCLEOTIDE SEQUENCE</scope>
    <source>
        <strain evidence="3">CBS 990.96</strain>
    </source>
</reference>
<accession>A0AAN7H7S7</accession>
<feature type="compositionally biased region" description="Pro residues" evidence="1">
    <location>
        <begin position="86"/>
        <end position="96"/>
    </location>
</feature>
<protein>
    <recommendedName>
        <fullName evidence="2">DUF5672 domain-containing protein</fullName>
    </recommendedName>
</protein>
<dbReference type="Proteomes" id="UP001301958">
    <property type="component" value="Unassembled WGS sequence"/>
</dbReference>
<dbReference type="Pfam" id="PF18922">
    <property type="entry name" value="DUF5672"/>
    <property type="match status" value="1"/>
</dbReference>
<reference evidence="3" key="1">
    <citation type="journal article" date="2023" name="Mol. Phylogenet. Evol.">
        <title>Genome-scale phylogeny and comparative genomics of the fungal order Sordariales.</title>
        <authorList>
            <person name="Hensen N."/>
            <person name="Bonometti L."/>
            <person name="Westerberg I."/>
            <person name="Brannstrom I.O."/>
            <person name="Guillou S."/>
            <person name="Cros-Aarteil S."/>
            <person name="Calhoun S."/>
            <person name="Haridas S."/>
            <person name="Kuo A."/>
            <person name="Mondo S."/>
            <person name="Pangilinan J."/>
            <person name="Riley R."/>
            <person name="LaButti K."/>
            <person name="Andreopoulos B."/>
            <person name="Lipzen A."/>
            <person name="Chen C."/>
            <person name="Yan M."/>
            <person name="Daum C."/>
            <person name="Ng V."/>
            <person name="Clum A."/>
            <person name="Steindorff A."/>
            <person name="Ohm R.A."/>
            <person name="Martin F."/>
            <person name="Silar P."/>
            <person name="Natvig D.O."/>
            <person name="Lalanne C."/>
            <person name="Gautier V."/>
            <person name="Ament-Velasquez S.L."/>
            <person name="Kruys A."/>
            <person name="Hutchinson M.I."/>
            <person name="Powell A.J."/>
            <person name="Barry K."/>
            <person name="Miller A.N."/>
            <person name="Grigoriev I.V."/>
            <person name="Debuchy R."/>
            <person name="Gladieux P."/>
            <person name="Hiltunen Thoren M."/>
            <person name="Johannesson H."/>
        </authorList>
    </citation>
    <scope>NUCLEOTIDE SEQUENCE</scope>
    <source>
        <strain evidence="3">CBS 990.96</strain>
    </source>
</reference>
<feature type="domain" description="DUF5672" evidence="2">
    <location>
        <begin position="159"/>
        <end position="304"/>
    </location>
</feature>
<evidence type="ECO:0000313" key="3">
    <source>
        <dbReference type="EMBL" id="KAK4231215.1"/>
    </source>
</evidence>
<name>A0AAN7H7S7_9PEZI</name>
<keyword evidence="4" id="KW-1185">Reference proteome</keyword>
<dbReference type="EMBL" id="MU865294">
    <property type="protein sequence ID" value="KAK4231215.1"/>
    <property type="molecule type" value="Genomic_DNA"/>
</dbReference>
<feature type="compositionally biased region" description="Low complexity" evidence="1">
    <location>
        <begin position="75"/>
        <end position="85"/>
    </location>
</feature>
<gene>
    <name evidence="3" type="ORF">QBC38DRAFT_467170</name>
</gene>
<dbReference type="InterPro" id="IPR043729">
    <property type="entry name" value="DUF5672"/>
</dbReference>
<evidence type="ECO:0000256" key="1">
    <source>
        <dbReference type="SAM" id="MobiDB-lite"/>
    </source>
</evidence>
<proteinExistence type="predicted"/>
<evidence type="ECO:0000259" key="2">
    <source>
        <dbReference type="Pfam" id="PF18922"/>
    </source>
</evidence>
<dbReference type="AlphaFoldDB" id="A0AAN7H7S7"/>